<feature type="signal peptide" evidence="1">
    <location>
        <begin position="1"/>
        <end position="24"/>
    </location>
</feature>
<evidence type="ECO:0000313" key="3">
    <source>
        <dbReference type="EMBL" id="AXE18299.1"/>
    </source>
</evidence>
<name>A0A344TI28_9BACT</name>
<sequence>MKNILLYTTAVSLLILIQSCNSNPDPTERNSLTLTFDHRVGDKALTLGTDTYQNTSGEDFSVTTFNYFISNISLKNADGSTFVYPQDSSYFLVRETFPASKQITLKRIPAGDYTALTFTIGVDSLRNTMDLSRRKGVLDPGDVSHEGDGMYWSWNSGYIFLKIEGNSSKITPDPAGNQKFRYHIGGYGGYNAKTFNNLRTVTLPLGNIPAKVGPNQQPVITIVTDVSKLWDGVQKISLATTPTVMFSDYSTTVANNYAAMFRVSAVKE</sequence>
<dbReference type="InterPro" id="IPR046863">
    <property type="entry name" value="MbnP-like_dom"/>
</dbReference>
<protein>
    <recommendedName>
        <fullName evidence="2">Copper-binding protein MbnP-like domain-containing protein</fullName>
    </recommendedName>
</protein>
<feature type="chain" id="PRO_5016863764" description="Copper-binding protein MbnP-like domain-containing protein" evidence="1">
    <location>
        <begin position="25"/>
        <end position="268"/>
    </location>
</feature>
<keyword evidence="1" id="KW-0732">Signal</keyword>
<organism evidence="3 4">
    <name type="scientific">Runella rosea</name>
    <dbReference type="NCBI Taxonomy" id="2259595"/>
    <lineage>
        <taxon>Bacteria</taxon>
        <taxon>Pseudomonadati</taxon>
        <taxon>Bacteroidota</taxon>
        <taxon>Cytophagia</taxon>
        <taxon>Cytophagales</taxon>
        <taxon>Spirosomataceae</taxon>
        <taxon>Runella</taxon>
    </lineage>
</organism>
<dbReference type="AlphaFoldDB" id="A0A344TI28"/>
<accession>A0A344TI28</accession>
<dbReference type="OrthoDB" id="1422031at2"/>
<gene>
    <name evidence="3" type="ORF">DR864_11350</name>
</gene>
<proteinExistence type="predicted"/>
<dbReference type="PROSITE" id="PS51257">
    <property type="entry name" value="PROKAR_LIPOPROTEIN"/>
    <property type="match status" value="1"/>
</dbReference>
<dbReference type="Pfam" id="PF20243">
    <property type="entry name" value="MbnP"/>
    <property type="match status" value="1"/>
</dbReference>
<evidence type="ECO:0000313" key="4">
    <source>
        <dbReference type="Proteomes" id="UP000251993"/>
    </source>
</evidence>
<feature type="domain" description="Copper-binding protein MbnP-like" evidence="2">
    <location>
        <begin position="30"/>
        <end position="245"/>
    </location>
</feature>
<keyword evidence="4" id="KW-1185">Reference proteome</keyword>
<dbReference type="EMBL" id="CP030850">
    <property type="protein sequence ID" value="AXE18299.1"/>
    <property type="molecule type" value="Genomic_DNA"/>
</dbReference>
<dbReference type="RefSeq" id="WP_114067083.1">
    <property type="nucleotide sequence ID" value="NZ_CP030850.1"/>
</dbReference>
<dbReference type="Proteomes" id="UP000251993">
    <property type="component" value="Chromosome"/>
</dbReference>
<evidence type="ECO:0000259" key="2">
    <source>
        <dbReference type="Pfam" id="PF20243"/>
    </source>
</evidence>
<evidence type="ECO:0000256" key="1">
    <source>
        <dbReference type="SAM" id="SignalP"/>
    </source>
</evidence>
<dbReference type="KEGG" id="run:DR864_11350"/>
<reference evidence="3 4" key="1">
    <citation type="submission" date="2018-07" db="EMBL/GenBank/DDBJ databases">
        <title>Genome sequencing of Runella.</title>
        <authorList>
            <person name="Baek M.-G."/>
            <person name="Yi H."/>
        </authorList>
    </citation>
    <scope>NUCLEOTIDE SEQUENCE [LARGE SCALE GENOMIC DNA]</scope>
    <source>
        <strain evidence="3 4">HYN0085</strain>
    </source>
</reference>